<dbReference type="OrthoDB" id="4779287at2759"/>
<feature type="transmembrane region" description="Helical" evidence="2">
    <location>
        <begin position="200"/>
        <end position="222"/>
    </location>
</feature>
<feature type="compositionally biased region" description="Low complexity" evidence="1">
    <location>
        <begin position="148"/>
        <end position="175"/>
    </location>
</feature>
<feature type="compositionally biased region" description="Polar residues" evidence="1">
    <location>
        <begin position="176"/>
        <end position="193"/>
    </location>
</feature>
<evidence type="ECO:0000256" key="1">
    <source>
        <dbReference type="SAM" id="MobiDB-lite"/>
    </source>
</evidence>
<feature type="region of interest" description="Disordered" evidence="1">
    <location>
        <begin position="148"/>
        <end position="193"/>
    </location>
</feature>
<reference evidence="3" key="1">
    <citation type="submission" date="2021-02" db="EMBL/GenBank/DDBJ databases">
        <title>Genome sequence Cadophora malorum strain M34.</title>
        <authorList>
            <person name="Stefanovic E."/>
            <person name="Vu D."/>
            <person name="Scully C."/>
            <person name="Dijksterhuis J."/>
            <person name="Roader J."/>
            <person name="Houbraken J."/>
        </authorList>
    </citation>
    <scope>NUCLEOTIDE SEQUENCE</scope>
    <source>
        <strain evidence="3">M34</strain>
    </source>
</reference>
<evidence type="ECO:0000256" key="2">
    <source>
        <dbReference type="SAM" id="Phobius"/>
    </source>
</evidence>
<dbReference type="Proteomes" id="UP000664132">
    <property type="component" value="Unassembled WGS sequence"/>
</dbReference>
<feature type="region of interest" description="Disordered" evidence="1">
    <location>
        <begin position="271"/>
        <end position="292"/>
    </location>
</feature>
<evidence type="ECO:0000313" key="4">
    <source>
        <dbReference type="Proteomes" id="UP000664132"/>
    </source>
</evidence>
<proteinExistence type="predicted"/>
<dbReference type="AlphaFoldDB" id="A0A8H8BU42"/>
<keyword evidence="4" id="KW-1185">Reference proteome</keyword>
<comment type="caution">
    <text evidence="3">The sequence shown here is derived from an EMBL/GenBank/DDBJ whole genome shotgun (WGS) entry which is preliminary data.</text>
</comment>
<protein>
    <submittedName>
        <fullName evidence="3">Uncharacterized protein</fullName>
    </submittedName>
</protein>
<sequence>MSAGEHHLRHAISTFEERSLVERDLVSWGGYGLQISPCIEGTSSCGDSCCPNGYTCSSAGDHKDNFKPTEAICCPTVADCSTTVKIVPACADSSWGLYHAIAEFCCPTDFVGIYPEGGTGLMCLSNSLPIPPGKLAVKQLTSTKAAVATAGSGSSPSSSLSSRTTSAGSGTFSSGPDSESPASPRETTSKSGGLSNGATIAIAVLATAFGLLSILVIGYFVWRKKRNSRRNAQSSPDPSHAPEKAVNPHPVVAQISEVGVNELFGRNVPHSAETSELETSHRAELYDTARVR</sequence>
<accession>A0A8H8BU42</accession>
<name>A0A8H8BU42_9HELO</name>
<keyword evidence="2" id="KW-0812">Transmembrane</keyword>
<keyword evidence="2" id="KW-1133">Transmembrane helix</keyword>
<gene>
    <name evidence="3" type="ORF">IFR04_002839</name>
</gene>
<organism evidence="3 4">
    <name type="scientific">Cadophora malorum</name>
    <dbReference type="NCBI Taxonomy" id="108018"/>
    <lineage>
        <taxon>Eukaryota</taxon>
        <taxon>Fungi</taxon>
        <taxon>Dikarya</taxon>
        <taxon>Ascomycota</taxon>
        <taxon>Pezizomycotina</taxon>
        <taxon>Leotiomycetes</taxon>
        <taxon>Helotiales</taxon>
        <taxon>Ploettnerulaceae</taxon>
        <taxon>Cadophora</taxon>
    </lineage>
</organism>
<evidence type="ECO:0000313" key="3">
    <source>
        <dbReference type="EMBL" id="KAG4423997.1"/>
    </source>
</evidence>
<feature type="compositionally biased region" description="Basic and acidic residues" evidence="1">
    <location>
        <begin position="278"/>
        <end position="292"/>
    </location>
</feature>
<dbReference type="EMBL" id="JAFJYH010000026">
    <property type="protein sequence ID" value="KAG4423997.1"/>
    <property type="molecule type" value="Genomic_DNA"/>
</dbReference>
<keyword evidence="2" id="KW-0472">Membrane</keyword>